<accession>A0ABV2BSV1</accession>
<dbReference type="Proteomes" id="UP001548189">
    <property type="component" value="Unassembled WGS sequence"/>
</dbReference>
<proteinExistence type="predicted"/>
<sequence>MFNLIKNAIIVGCLIFILGCGANKALINKKLTNHQSNPPTEIVVLQPDVKVFRFTAGGAVEEVPEWGQMSTQSFSSAINLLQKERQDIQIKNHPQLTAEEQKILDEHIALYRVVGPAAVNYGAMWDHKKKNFDYSIGPGLSFLREKINSDTILFINAVDVRSTGGRAALAVGVAILGIGIPMGGSNIYMSIVELETGDILWSSNDISPPNFDNIQSLKKYFGSSVDDYLAFYQPSKKKVAQSKKQSN</sequence>
<keyword evidence="2" id="KW-1185">Reference proteome</keyword>
<evidence type="ECO:0008006" key="3">
    <source>
        <dbReference type="Google" id="ProtNLM"/>
    </source>
</evidence>
<gene>
    <name evidence="1" type="ORF">ABVT43_07765</name>
</gene>
<protein>
    <recommendedName>
        <fullName evidence="3">Lipoprotein</fullName>
    </recommendedName>
</protein>
<reference evidence="1 2" key="1">
    <citation type="submission" date="2024-06" db="EMBL/GenBank/DDBJ databases">
        <authorList>
            <person name="Li F."/>
        </authorList>
    </citation>
    <scope>NUCLEOTIDE SEQUENCE [LARGE SCALE GENOMIC DNA]</scope>
    <source>
        <strain evidence="1 2">GXAS 311</strain>
    </source>
</reference>
<name>A0ABV2BSV1_9GAMM</name>
<evidence type="ECO:0000313" key="1">
    <source>
        <dbReference type="EMBL" id="MET1255016.1"/>
    </source>
</evidence>
<dbReference type="EMBL" id="JBEVCJ010000007">
    <property type="protein sequence ID" value="MET1255016.1"/>
    <property type="molecule type" value="Genomic_DNA"/>
</dbReference>
<evidence type="ECO:0000313" key="2">
    <source>
        <dbReference type="Proteomes" id="UP001548189"/>
    </source>
</evidence>
<dbReference type="PROSITE" id="PS51257">
    <property type="entry name" value="PROKAR_LIPOPROTEIN"/>
    <property type="match status" value="1"/>
</dbReference>
<dbReference type="RefSeq" id="WP_353895602.1">
    <property type="nucleotide sequence ID" value="NZ_JBEVCJ010000007.1"/>
</dbReference>
<organism evidence="1 2">
    <name type="scientific">Aliikangiella maris</name>
    <dbReference type="NCBI Taxonomy" id="3162458"/>
    <lineage>
        <taxon>Bacteria</taxon>
        <taxon>Pseudomonadati</taxon>
        <taxon>Pseudomonadota</taxon>
        <taxon>Gammaproteobacteria</taxon>
        <taxon>Oceanospirillales</taxon>
        <taxon>Pleioneaceae</taxon>
        <taxon>Aliikangiella</taxon>
    </lineage>
</organism>
<comment type="caution">
    <text evidence="1">The sequence shown here is derived from an EMBL/GenBank/DDBJ whole genome shotgun (WGS) entry which is preliminary data.</text>
</comment>